<evidence type="ECO:0000256" key="1">
    <source>
        <dbReference type="ARBA" id="ARBA00004651"/>
    </source>
</evidence>
<feature type="domain" description="ABC transmembrane type-1" evidence="9">
    <location>
        <begin position="12"/>
        <end position="180"/>
    </location>
</feature>
<dbReference type="InterPro" id="IPR036640">
    <property type="entry name" value="ABC1_TM_sf"/>
</dbReference>
<sequence>MNLVKQHKSFLILLLSLILLNSTAIMMTPILLNQWINQDINIGIRQVGSIAILLVFSYIIQIILIYLREKFALNFNIHQATSLTKKFFGLTYDDINTKGPTYYLERIAISVNSLYIYLTDGFVQMVVNVIIVCAIIVLVLTFNQLLAVILLGLLPINYFGYRSLNKELQKRSKVMQEETSSGWKDILNLCKETDYIKQLATKDALLETMKEPFTRIYSSIAKVNSFAQGISATLCSFNELMKNLMILLLAYGVIVNGESPLSIVLFSIILPLYFNAINGITNANLASRDLKESSRFIEYLDENQENSGTKIISSIEKIEFNIKNLSIGNQTLKSNIQGIFEKGDIVSVNGDSGTGKSTLMKLLPKFRVTDTVLINSIDIRDISNESLRKQLVYMSQEVPIVTGTLRDNLFLGRAYNDKEINQLIKLPILQSILSNKSLDTVIEENGANLSGGEKQKIALSRVIFNEADVFVLDEITSNIDKETAGEIYKTIMSINEDKITFIISHDKMHLPYCNKVIDLQ</sequence>
<dbReference type="GO" id="GO:0005524">
    <property type="term" value="F:ATP binding"/>
    <property type="evidence" value="ECO:0007669"/>
    <property type="project" value="UniProtKB-KW"/>
</dbReference>
<accession>A0ABT1SIH7</accession>
<keyword evidence="5 7" id="KW-1133">Transmembrane helix</keyword>
<evidence type="ECO:0000256" key="7">
    <source>
        <dbReference type="SAM" id="Phobius"/>
    </source>
</evidence>
<evidence type="ECO:0000256" key="4">
    <source>
        <dbReference type="ARBA" id="ARBA00022840"/>
    </source>
</evidence>
<protein>
    <submittedName>
        <fullName evidence="10">ABC transporter ATP-binding protein/permease</fullName>
    </submittedName>
</protein>
<evidence type="ECO:0000259" key="9">
    <source>
        <dbReference type="PROSITE" id="PS50929"/>
    </source>
</evidence>
<feature type="transmembrane region" description="Helical" evidence="7">
    <location>
        <begin position="246"/>
        <end position="274"/>
    </location>
</feature>
<evidence type="ECO:0000256" key="5">
    <source>
        <dbReference type="ARBA" id="ARBA00022989"/>
    </source>
</evidence>
<dbReference type="PANTHER" id="PTHR24221:SF654">
    <property type="entry name" value="ATP-BINDING CASSETTE SUB-FAMILY B MEMBER 6"/>
    <property type="match status" value="1"/>
</dbReference>
<dbReference type="InterPro" id="IPR039421">
    <property type="entry name" value="Type_1_exporter"/>
</dbReference>
<dbReference type="Gene3D" id="1.20.1560.10">
    <property type="entry name" value="ABC transporter type 1, transmembrane domain"/>
    <property type="match status" value="1"/>
</dbReference>
<dbReference type="EMBL" id="JANGAC010000030">
    <property type="protein sequence ID" value="MCQ4925772.1"/>
    <property type="molecule type" value="Genomic_DNA"/>
</dbReference>
<dbReference type="PROSITE" id="PS50893">
    <property type="entry name" value="ABC_TRANSPORTER_2"/>
    <property type="match status" value="1"/>
</dbReference>
<organism evidence="10 11">
    <name type="scientific">Tissierella carlieri</name>
    <dbReference type="NCBI Taxonomy" id="689904"/>
    <lineage>
        <taxon>Bacteria</taxon>
        <taxon>Bacillati</taxon>
        <taxon>Bacillota</taxon>
        <taxon>Tissierellia</taxon>
        <taxon>Tissierellales</taxon>
        <taxon>Tissierellaceae</taxon>
        <taxon>Tissierella</taxon>
    </lineage>
</organism>
<feature type="transmembrane region" description="Helical" evidence="7">
    <location>
        <begin position="145"/>
        <end position="161"/>
    </location>
</feature>
<keyword evidence="4 10" id="KW-0067">ATP-binding</keyword>
<evidence type="ECO:0000256" key="3">
    <source>
        <dbReference type="ARBA" id="ARBA00022741"/>
    </source>
</evidence>
<reference evidence="10 11" key="1">
    <citation type="submission" date="2022-06" db="EMBL/GenBank/DDBJ databases">
        <title>Isolation of gut microbiota from human fecal samples.</title>
        <authorList>
            <person name="Pamer E.G."/>
            <person name="Barat B."/>
            <person name="Waligurski E."/>
            <person name="Medina S."/>
            <person name="Paddock L."/>
            <person name="Mostad J."/>
        </authorList>
    </citation>
    <scope>NUCLEOTIDE SEQUENCE [LARGE SCALE GENOMIC DNA]</scope>
    <source>
        <strain evidence="10 11">DFI.7.95</strain>
    </source>
</reference>
<evidence type="ECO:0000259" key="8">
    <source>
        <dbReference type="PROSITE" id="PS50893"/>
    </source>
</evidence>
<feature type="domain" description="ABC transporter" evidence="8">
    <location>
        <begin position="313"/>
        <end position="520"/>
    </location>
</feature>
<feature type="transmembrane region" description="Helical" evidence="7">
    <location>
        <begin position="114"/>
        <end position="139"/>
    </location>
</feature>
<dbReference type="PROSITE" id="PS50929">
    <property type="entry name" value="ABC_TM1F"/>
    <property type="match status" value="1"/>
</dbReference>
<dbReference type="InterPro" id="IPR011527">
    <property type="entry name" value="ABC1_TM_dom"/>
</dbReference>
<keyword evidence="3" id="KW-0547">Nucleotide-binding</keyword>
<proteinExistence type="predicted"/>
<dbReference type="Pfam" id="PF00005">
    <property type="entry name" value="ABC_tran"/>
    <property type="match status" value="1"/>
</dbReference>
<dbReference type="SUPFAM" id="SSF52540">
    <property type="entry name" value="P-loop containing nucleoside triphosphate hydrolases"/>
    <property type="match status" value="1"/>
</dbReference>
<dbReference type="InterPro" id="IPR027417">
    <property type="entry name" value="P-loop_NTPase"/>
</dbReference>
<dbReference type="RefSeq" id="WP_256313119.1">
    <property type="nucleotide sequence ID" value="NZ_JANGAC010000030.1"/>
</dbReference>
<feature type="transmembrane region" description="Helical" evidence="7">
    <location>
        <begin position="48"/>
        <end position="67"/>
    </location>
</feature>
<dbReference type="InterPro" id="IPR003439">
    <property type="entry name" value="ABC_transporter-like_ATP-bd"/>
</dbReference>
<dbReference type="PROSITE" id="PS00211">
    <property type="entry name" value="ABC_TRANSPORTER_1"/>
    <property type="match status" value="1"/>
</dbReference>
<dbReference type="InterPro" id="IPR003593">
    <property type="entry name" value="AAA+_ATPase"/>
</dbReference>
<evidence type="ECO:0000256" key="2">
    <source>
        <dbReference type="ARBA" id="ARBA00022692"/>
    </source>
</evidence>
<keyword evidence="2 7" id="KW-0812">Transmembrane</keyword>
<keyword evidence="11" id="KW-1185">Reference proteome</keyword>
<dbReference type="Proteomes" id="UP001524478">
    <property type="component" value="Unassembled WGS sequence"/>
</dbReference>
<comment type="caution">
    <text evidence="10">The sequence shown here is derived from an EMBL/GenBank/DDBJ whole genome shotgun (WGS) entry which is preliminary data.</text>
</comment>
<dbReference type="PANTHER" id="PTHR24221">
    <property type="entry name" value="ATP-BINDING CASSETTE SUB-FAMILY B"/>
    <property type="match status" value="1"/>
</dbReference>
<evidence type="ECO:0000313" key="11">
    <source>
        <dbReference type="Proteomes" id="UP001524478"/>
    </source>
</evidence>
<gene>
    <name evidence="10" type="ORF">NE686_21955</name>
</gene>
<dbReference type="InterPro" id="IPR017871">
    <property type="entry name" value="ABC_transporter-like_CS"/>
</dbReference>
<evidence type="ECO:0000313" key="10">
    <source>
        <dbReference type="EMBL" id="MCQ4925772.1"/>
    </source>
</evidence>
<name>A0ABT1SIH7_9FIRM</name>
<dbReference type="SMART" id="SM00382">
    <property type="entry name" value="AAA"/>
    <property type="match status" value="1"/>
</dbReference>
<keyword evidence="6 7" id="KW-0472">Membrane</keyword>
<dbReference type="Gene3D" id="3.40.50.300">
    <property type="entry name" value="P-loop containing nucleotide triphosphate hydrolases"/>
    <property type="match status" value="1"/>
</dbReference>
<evidence type="ECO:0000256" key="6">
    <source>
        <dbReference type="ARBA" id="ARBA00023136"/>
    </source>
</evidence>
<comment type="subcellular location">
    <subcellularLocation>
        <location evidence="1">Cell membrane</location>
        <topology evidence="1">Multi-pass membrane protein</topology>
    </subcellularLocation>
</comment>
<dbReference type="SUPFAM" id="SSF90123">
    <property type="entry name" value="ABC transporter transmembrane region"/>
    <property type="match status" value="1"/>
</dbReference>